<evidence type="ECO:0000313" key="1">
    <source>
        <dbReference type="EMBL" id="QJA54809.1"/>
    </source>
</evidence>
<sequence>MGRDRSPTLSITREEAPILSLLASGGEMSAAEMLDLHRRMRRESLHLLIFRMKGKGFIVASRHKKGRLYTITELGECMLEAWHLWKGRESNG</sequence>
<reference evidence="1" key="1">
    <citation type="submission" date="2020-03" db="EMBL/GenBank/DDBJ databases">
        <title>The deep terrestrial virosphere.</title>
        <authorList>
            <person name="Holmfeldt K."/>
            <person name="Nilsson E."/>
            <person name="Simone D."/>
            <person name="Lopez-Fernandez M."/>
            <person name="Wu X."/>
            <person name="de Brujin I."/>
            <person name="Lundin D."/>
            <person name="Andersson A."/>
            <person name="Bertilsson S."/>
            <person name="Dopson M."/>
        </authorList>
    </citation>
    <scope>NUCLEOTIDE SEQUENCE</scope>
    <source>
        <strain evidence="1">TM448A05881</strain>
        <strain evidence="2">TM448B06657</strain>
    </source>
</reference>
<dbReference type="EMBL" id="MT145156">
    <property type="protein sequence ID" value="QJI04186.1"/>
    <property type="molecule type" value="Genomic_DNA"/>
</dbReference>
<dbReference type="InterPro" id="IPR036390">
    <property type="entry name" value="WH_DNA-bd_sf"/>
</dbReference>
<name>A0A6H2A533_9ZZZZ</name>
<organism evidence="1">
    <name type="scientific">viral metagenome</name>
    <dbReference type="NCBI Taxonomy" id="1070528"/>
    <lineage>
        <taxon>unclassified sequences</taxon>
        <taxon>metagenomes</taxon>
        <taxon>organismal metagenomes</taxon>
    </lineage>
</organism>
<accession>A0A6H2A533</accession>
<dbReference type="AlphaFoldDB" id="A0A6H2A533"/>
<proteinExistence type="predicted"/>
<protein>
    <submittedName>
        <fullName evidence="1">Uncharacterized protein</fullName>
    </submittedName>
</protein>
<dbReference type="EMBL" id="MT144540">
    <property type="protein sequence ID" value="QJA54809.1"/>
    <property type="molecule type" value="Genomic_DNA"/>
</dbReference>
<gene>
    <name evidence="1" type="ORF">TM448A05881_0004</name>
    <name evidence="2" type="ORF">TM448B06657_0006</name>
</gene>
<evidence type="ECO:0000313" key="2">
    <source>
        <dbReference type="EMBL" id="QJI04186.1"/>
    </source>
</evidence>
<dbReference type="SUPFAM" id="SSF46785">
    <property type="entry name" value="Winged helix' DNA-binding domain"/>
    <property type="match status" value="1"/>
</dbReference>